<keyword evidence="4" id="KW-0560">Oxidoreductase</keyword>
<sequence>MKAYRITDWGRSGFTEVAVPEPGPDEVLLEVHSAGLCRTDLNILSSAGGYWPQPPFTLGHEIAGVVVALGPGAQRVQVGDPVLVSAVYACGACGRCLRGRDHECQRMTHVGYGVGLDGGLAQYMLAKAIHLVPLGELTPRRAAPLGDAAATSFHAVMNAKESLWPGSTVAVLGIGGLGGYAVQFLKQLTGASVLAIDNVRERLEFARQYGADELHLFGGETAAAMRDFGNGTVDVVLDFVGSTATLTAALDAIGVGGRIIVAGIGGAEVTLGWERMPRNSRFENTRGYTRADLEDVVALAAAGRIDLPQTHYPFDQAETALDDLRNAQVAGRAVILPNG</sequence>
<comment type="similarity">
    <text evidence="5">Belongs to the zinc-containing alcohol dehydrogenase family.</text>
</comment>
<dbReference type="Gene3D" id="3.90.180.10">
    <property type="entry name" value="Medium-chain alcohol dehydrogenases, catalytic domain"/>
    <property type="match status" value="1"/>
</dbReference>
<dbReference type="AlphaFoldDB" id="A0A8E2B7X9"/>
<evidence type="ECO:0000256" key="1">
    <source>
        <dbReference type="ARBA" id="ARBA00001947"/>
    </source>
</evidence>
<organism evidence="7 8">
    <name type="scientific">Amycolatopsis echigonensis</name>
    <dbReference type="NCBI Taxonomy" id="2576905"/>
    <lineage>
        <taxon>Bacteria</taxon>
        <taxon>Bacillati</taxon>
        <taxon>Actinomycetota</taxon>
        <taxon>Actinomycetes</taxon>
        <taxon>Pseudonocardiales</taxon>
        <taxon>Pseudonocardiaceae</taxon>
        <taxon>Amycolatopsis</taxon>
    </lineage>
</organism>
<dbReference type="InterPro" id="IPR013154">
    <property type="entry name" value="ADH-like_N"/>
</dbReference>
<dbReference type="Proteomes" id="UP000550260">
    <property type="component" value="Unassembled WGS sequence"/>
</dbReference>
<name>A0A8E2B7X9_9PSEU</name>
<dbReference type="InterPro" id="IPR020843">
    <property type="entry name" value="ER"/>
</dbReference>
<protein>
    <submittedName>
        <fullName evidence="7">Alcohol dehydrogenase catalytic domain-containing protein</fullName>
    </submittedName>
</protein>
<dbReference type="InterPro" id="IPR050129">
    <property type="entry name" value="Zn_alcohol_dh"/>
</dbReference>
<gene>
    <name evidence="7" type="ORF">H5411_35345</name>
</gene>
<dbReference type="Pfam" id="PF08240">
    <property type="entry name" value="ADH_N"/>
    <property type="match status" value="1"/>
</dbReference>
<evidence type="ECO:0000256" key="2">
    <source>
        <dbReference type="ARBA" id="ARBA00022723"/>
    </source>
</evidence>
<dbReference type="GO" id="GO:0016491">
    <property type="term" value="F:oxidoreductase activity"/>
    <property type="evidence" value="ECO:0007669"/>
    <property type="project" value="UniProtKB-KW"/>
</dbReference>
<dbReference type="PANTHER" id="PTHR43401">
    <property type="entry name" value="L-THREONINE 3-DEHYDROGENASE"/>
    <property type="match status" value="1"/>
</dbReference>
<dbReference type="InterPro" id="IPR002328">
    <property type="entry name" value="ADH_Zn_CS"/>
</dbReference>
<comment type="caution">
    <text evidence="7">The sequence shown here is derived from an EMBL/GenBank/DDBJ whole genome shotgun (WGS) entry which is preliminary data.</text>
</comment>
<dbReference type="InterPro" id="IPR036291">
    <property type="entry name" value="NAD(P)-bd_dom_sf"/>
</dbReference>
<comment type="cofactor">
    <cofactor evidence="1 5">
        <name>Zn(2+)</name>
        <dbReference type="ChEBI" id="CHEBI:29105"/>
    </cofactor>
</comment>
<evidence type="ECO:0000313" key="7">
    <source>
        <dbReference type="EMBL" id="MBB2504406.1"/>
    </source>
</evidence>
<feature type="domain" description="Enoyl reductase (ER)" evidence="6">
    <location>
        <begin position="10"/>
        <end position="335"/>
    </location>
</feature>
<dbReference type="Gene3D" id="3.40.50.720">
    <property type="entry name" value="NAD(P)-binding Rossmann-like Domain"/>
    <property type="match status" value="1"/>
</dbReference>
<evidence type="ECO:0000259" key="6">
    <source>
        <dbReference type="SMART" id="SM00829"/>
    </source>
</evidence>
<dbReference type="InterPro" id="IPR013149">
    <property type="entry name" value="ADH-like_C"/>
</dbReference>
<proteinExistence type="inferred from homology"/>
<evidence type="ECO:0000256" key="3">
    <source>
        <dbReference type="ARBA" id="ARBA00022833"/>
    </source>
</evidence>
<keyword evidence="3 5" id="KW-0862">Zinc</keyword>
<dbReference type="EMBL" id="JACJHR010000072">
    <property type="protein sequence ID" value="MBB2504406.1"/>
    <property type="molecule type" value="Genomic_DNA"/>
</dbReference>
<dbReference type="RefSeq" id="WP_183126318.1">
    <property type="nucleotide sequence ID" value="NZ_JACJHR010000072.1"/>
</dbReference>
<dbReference type="SMART" id="SM00829">
    <property type="entry name" value="PKS_ER"/>
    <property type="match status" value="1"/>
</dbReference>
<dbReference type="PROSITE" id="PS00059">
    <property type="entry name" value="ADH_ZINC"/>
    <property type="match status" value="1"/>
</dbReference>
<dbReference type="SUPFAM" id="SSF50129">
    <property type="entry name" value="GroES-like"/>
    <property type="match status" value="1"/>
</dbReference>
<dbReference type="Pfam" id="PF00107">
    <property type="entry name" value="ADH_zinc_N"/>
    <property type="match status" value="1"/>
</dbReference>
<evidence type="ECO:0000256" key="4">
    <source>
        <dbReference type="ARBA" id="ARBA00023002"/>
    </source>
</evidence>
<evidence type="ECO:0000256" key="5">
    <source>
        <dbReference type="RuleBase" id="RU361277"/>
    </source>
</evidence>
<keyword evidence="2 5" id="KW-0479">Metal-binding</keyword>
<dbReference type="PANTHER" id="PTHR43401:SF5">
    <property type="entry name" value="ALCOHOL DEHYDROGENASE-RELATED"/>
    <property type="match status" value="1"/>
</dbReference>
<accession>A0A8E2B7X9</accession>
<dbReference type="SUPFAM" id="SSF51735">
    <property type="entry name" value="NAD(P)-binding Rossmann-fold domains"/>
    <property type="match status" value="1"/>
</dbReference>
<evidence type="ECO:0000313" key="8">
    <source>
        <dbReference type="Proteomes" id="UP000550260"/>
    </source>
</evidence>
<reference evidence="7 8" key="1">
    <citation type="submission" date="2020-08" db="EMBL/GenBank/DDBJ databases">
        <title>Amycolatopsis echigonensis JCM 21831.</title>
        <authorList>
            <person name="Tedsree N."/>
            <person name="Kuncharoen N."/>
            <person name="Likhitwitayawuid K."/>
            <person name="Tanasupawat S."/>
        </authorList>
    </citation>
    <scope>NUCLEOTIDE SEQUENCE [LARGE SCALE GENOMIC DNA]</scope>
    <source>
        <strain evidence="7 8">JCM 21831</strain>
    </source>
</reference>
<dbReference type="GO" id="GO:0008270">
    <property type="term" value="F:zinc ion binding"/>
    <property type="evidence" value="ECO:0007669"/>
    <property type="project" value="InterPro"/>
</dbReference>
<dbReference type="InterPro" id="IPR011032">
    <property type="entry name" value="GroES-like_sf"/>
</dbReference>